<dbReference type="AlphaFoldDB" id="A0A1G7X9H2"/>
<name>A0A1G7X9H2_9MICO</name>
<keyword evidence="3" id="KW-1185">Reference proteome</keyword>
<dbReference type="RefSeq" id="WP_091487928.1">
    <property type="nucleotide sequence ID" value="NZ_LT629692.1"/>
</dbReference>
<dbReference type="InterPro" id="IPR032710">
    <property type="entry name" value="NTF2-like_dom_sf"/>
</dbReference>
<dbReference type="Pfam" id="PF12680">
    <property type="entry name" value="SnoaL_2"/>
    <property type="match status" value="1"/>
</dbReference>
<dbReference type="InterPro" id="IPR037401">
    <property type="entry name" value="SnoaL-like"/>
</dbReference>
<gene>
    <name evidence="2" type="ORF">SAMN04489810_1335</name>
</gene>
<dbReference type="EMBL" id="LT629692">
    <property type="protein sequence ID" value="SDG80240.1"/>
    <property type="molecule type" value="Genomic_DNA"/>
</dbReference>
<dbReference type="PANTHER" id="PTHR41252:SF1">
    <property type="entry name" value="BLR2505 PROTEIN"/>
    <property type="match status" value="1"/>
</dbReference>
<accession>A0A1G7X9H2</accession>
<protein>
    <recommendedName>
        <fullName evidence="1">SnoaL-like domain-containing protein</fullName>
    </recommendedName>
</protein>
<dbReference type="STRING" id="370764.SAMN04489810_1335"/>
<feature type="domain" description="SnoaL-like" evidence="1">
    <location>
        <begin position="7"/>
        <end position="113"/>
    </location>
</feature>
<sequence length="128" mass="13667">MSNAEIVQGHYSASDAGNLDGMLAPFAADIEWTEAAGFPLAGTYVGPQAIAEGVFIRLQQDWADFTVEVDEVLDAGDTVVGIGTYSGTNRVTGKPFAARFTHIWRLEGGQVVRFEQVVDSSLVVAAME</sequence>
<dbReference type="OrthoDB" id="8451859at2"/>
<dbReference type="SUPFAM" id="SSF54427">
    <property type="entry name" value="NTF2-like"/>
    <property type="match status" value="1"/>
</dbReference>
<dbReference type="PANTHER" id="PTHR41252">
    <property type="entry name" value="BLR2505 PROTEIN"/>
    <property type="match status" value="1"/>
</dbReference>
<dbReference type="Proteomes" id="UP000199009">
    <property type="component" value="Chromosome I"/>
</dbReference>
<evidence type="ECO:0000313" key="2">
    <source>
        <dbReference type="EMBL" id="SDG80240.1"/>
    </source>
</evidence>
<evidence type="ECO:0000259" key="1">
    <source>
        <dbReference type="Pfam" id="PF12680"/>
    </source>
</evidence>
<proteinExistence type="predicted"/>
<organism evidence="2 3">
    <name type="scientific">Microbacterium pygmaeum</name>
    <dbReference type="NCBI Taxonomy" id="370764"/>
    <lineage>
        <taxon>Bacteria</taxon>
        <taxon>Bacillati</taxon>
        <taxon>Actinomycetota</taxon>
        <taxon>Actinomycetes</taxon>
        <taxon>Micrococcales</taxon>
        <taxon>Microbacteriaceae</taxon>
        <taxon>Microbacterium</taxon>
    </lineage>
</organism>
<dbReference type="Gene3D" id="3.10.450.50">
    <property type="match status" value="1"/>
</dbReference>
<reference evidence="2 3" key="1">
    <citation type="submission" date="2016-10" db="EMBL/GenBank/DDBJ databases">
        <authorList>
            <person name="de Groot N.N."/>
        </authorList>
    </citation>
    <scope>NUCLEOTIDE SEQUENCE [LARGE SCALE GENOMIC DNA]</scope>
    <source>
        <strain evidence="2 3">DSM 23142</strain>
    </source>
</reference>
<evidence type="ECO:0000313" key="3">
    <source>
        <dbReference type="Proteomes" id="UP000199009"/>
    </source>
</evidence>